<feature type="region of interest" description="Disordered" evidence="1">
    <location>
        <begin position="551"/>
        <end position="573"/>
    </location>
</feature>
<sequence length="589" mass="66129">MGSIQHNTAERYWNPDGEANLQSPQWTSYFENPVSFILIFAIVTLLGQRLVSTARSHAAPVLGQEGVRTVPAAPYWLPYLGHIPNYIFQGPETFLRKLRSTYSDHGIFSITLAGHVWNIVWDPEHTARILGERESVAGNEEITDQMIQSIFGLPKFDFKKYQAASPEIVAAYKHILGQPGLQNLTTETTQRLKEHIKDFVTGNESQVDQMPWEKVGEATSTTDKHGCSVVDAKLLPLIKDFVAYNVIPSLMGTDFLNNNPDFLSELWKFDAGFLLLATGLPRWAPIPVLTTAHIARKRCLEMLETFHEAMEKEANGDDPGPKWRGLEDVGALVKARMVIYRKHELSIRSRAAVELSLMWASSANSNPMVFWLVERLFADRALLEMVREEISPYVSAIQPHSEFALPEPPRFNRFDVDGLIDNCPLLKSCYVECVRLDSVITNLRVLKQDVVLRSPDKESEGWLLKKGEFVQATQDLHHTDERYFKDPMVWKAERHIKSEGDNKKRVAELGTVRPFGGGASMCKGRGFAFNEIMMYTAAIISMFEIESPTGGPVRMASPKRAAGTNTSGDSTRVLIKRRVLGPKAKDTAG</sequence>
<dbReference type="Proteomes" id="UP001138500">
    <property type="component" value="Unassembled WGS sequence"/>
</dbReference>
<dbReference type="OrthoDB" id="3366823at2759"/>
<dbReference type="SUPFAM" id="SSF48264">
    <property type="entry name" value="Cytochrome P450"/>
    <property type="match status" value="1"/>
</dbReference>
<dbReference type="Gene3D" id="1.10.630.10">
    <property type="entry name" value="Cytochrome P450"/>
    <property type="match status" value="1"/>
</dbReference>
<dbReference type="PANTHER" id="PTHR24306:SF7">
    <property type="entry name" value="AHBB"/>
    <property type="match status" value="1"/>
</dbReference>
<protein>
    <submittedName>
        <fullName evidence="2">Cholesterol 7-alpha-monooxygenase</fullName>
    </submittedName>
</protein>
<dbReference type="Pfam" id="PF00067">
    <property type="entry name" value="p450"/>
    <property type="match status" value="1"/>
</dbReference>
<keyword evidence="3" id="KW-1185">Reference proteome</keyword>
<dbReference type="CDD" id="cd11040">
    <property type="entry name" value="CYP7_CYP8-like"/>
    <property type="match status" value="1"/>
</dbReference>
<dbReference type="GO" id="GO:0020037">
    <property type="term" value="F:heme binding"/>
    <property type="evidence" value="ECO:0007669"/>
    <property type="project" value="InterPro"/>
</dbReference>
<dbReference type="PANTHER" id="PTHR24306">
    <property type="match status" value="1"/>
</dbReference>
<dbReference type="GO" id="GO:0005506">
    <property type="term" value="F:iron ion binding"/>
    <property type="evidence" value="ECO:0007669"/>
    <property type="project" value="InterPro"/>
</dbReference>
<dbReference type="GO" id="GO:0016705">
    <property type="term" value="F:oxidoreductase activity, acting on paired donors, with incorporation or reduction of molecular oxygen"/>
    <property type="evidence" value="ECO:0007669"/>
    <property type="project" value="InterPro"/>
</dbReference>
<dbReference type="EMBL" id="RIBY02002478">
    <property type="protein sequence ID" value="KAH9811715.1"/>
    <property type="molecule type" value="Genomic_DNA"/>
</dbReference>
<dbReference type="GO" id="GO:0004497">
    <property type="term" value="F:monooxygenase activity"/>
    <property type="evidence" value="ECO:0007669"/>
    <property type="project" value="InterPro"/>
</dbReference>
<comment type="caution">
    <text evidence="2">The sequence shown here is derived from an EMBL/GenBank/DDBJ whole genome shotgun (WGS) entry which is preliminary data.</text>
</comment>
<accession>A0A9W7SIX3</accession>
<proteinExistence type="predicted"/>
<name>A0A9W7SIX3_9PEZI</name>
<organism evidence="2 3">
    <name type="scientific">Teratosphaeria destructans</name>
    <dbReference type="NCBI Taxonomy" id="418781"/>
    <lineage>
        <taxon>Eukaryota</taxon>
        <taxon>Fungi</taxon>
        <taxon>Dikarya</taxon>
        <taxon>Ascomycota</taxon>
        <taxon>Pezizomycotina</taxon>
        <taxon>Dothideomycetes</taxon>
        <taxon>Dothideomycetidae</taxon>
        <taxon>Mycosphaerellales</taxon>
        <taxon>Teratosphaeriaceae</taxon>
        <taxon>Teratosphaeria</taxon>
    </lineage>
</organism>
<reference evidence="2 3" key="2">
    <citation type="journal article" date="2021" name="Curr. Genet.">
        <title>Genetic response to nitrogen starvation in the aggressive Eucalyptus foliar pathogen Teratosphaeria destructans.</title>
        <authorList>
            <person name="Havenga M."/>
            <person name="Wingfield B.D."/>
            <person name="Wingfield M.J."/>
            <person name="Dreyer L.L."/>
            <person name="Roets F."/>
            <person name="Aylward J."/>
        </authorList>
    </citation>
    <scope>NUCLEOTIDE SEQUENCE [LARGE SCALE GENOMIC DNA]</scope>
    <source>
        <strain evidence="2">CMW44962</strain>
    </source>
</reference>
<evidence type="ECO:0000313" key="2">
    <source>
        <dbReference type="EMBL" id="KAH9811715.1"/>
    </source>
</evidence>
<gene>
    <name evidence="2" type="ORF">Tdes44962_MAKER05862</name>
</gene>
<evidence type="ECO:0000313" key="3">
    <source>
        <dbReference type="Proteomes" id="UP001138500"/>
    </source>
</evidence>
<reference evidence="2 3" key="1">
    <citation type="journal article" date="2018" name="IMA Fungus">
        <title>IMA Genome-F 10: Nine draft genome sequences of Claviceps purpurea s.lat., including C. arundinis, C. humidiphila, and C. cf. spartinae, pseudomolecules for the pitch canker pathogen Fusarium circinatum, draft genome of Davidsoniella eucalypti, Grosmannia galeiformis, Quambalaria eucalypti, and Teratosphaeria destructans.</title>
        <authorList>
            <person name="Wingfield B.D."/>
            <person name="Liu M."/>
            <person name="Nguyen H.D."/>
            <person name="Lane F.A."/>
            <person name="Morgan S.W."/>
            <person name="De Vos L."/>
            <person name="Wilken P.M."/>
            <person name="Duong T.A."/>
            <person name="Aylward J."/>
            <person name="Coetzee M.P."/>
            <person name="Dadej K."/>
            <person name="De Beer Z.W."/>
            <person name="Findlay W."/>
            <person name="Havenga M."/>
            <person name="Kolarik M."/>
            <person name="Menzies J.G."/>
            <person name="Naidoo K."/>
            <person name="Pochopski O."/>
            <person name="Shoukouhi P."/>
            <person name="Santana Q.C."/>
            <person name="Seifert K.A."/>
            <person name="Soal N."/>
            <person name="Steenkamp E.T."/>
            <person name="Tatham C.T."/>
            <person name="van der Nest M.A."/>
            <person name="Wingfield M.J."/>
        </authorList>
    </citation>
    <scope>NUCLEOTIDE SEQUENCE [LARGE SCALE GENOMIC DNA]</scope>
    <source>
        <strain evidence="2">CMW44962</strain>
    </source>
</reference>
<dbReference type="InterPro" id="IPR036396">
    <property type="entry name" value="Cyt_P450_sf"/>
</dbReference>
<evidence type="ECO:0000256" key="1">
    <source>
        <dbReference type="SAM" id="MobiDB-lite"/>
    </source>
</evidence>
<dbReference type="AlphaFoldDB" id="A0A9W7SIX3"/>
<dbReference type="InterPro" id="IPR001128">
    <property type="entry name" value="Cyt_P450"/>
</dbReference>